<dbReference type="InterPro" id="IPR013108">
    <property type="entry name" value="Amidohydro_3"/>
</dbReference>
<dbReference type="Gene3D" id="3.20.20.140">
    <property type="entry name" value="Metal-dependent hydrolases"/>
    <property type="match status" value="1"/>
</dbReference>
<dbReference type="SUPFAM" id="SSF51338">
    <property type="entry name" value="Composite domain of metallo-dependent hydrolases"/>
    <property type="match status" value="1"/>
</dbReference>
<gene>
    <name evidence="3" type="ORF">SAMN04489745_1945</name>
</gene>
<feature type="region of interest" description="Disordered" evidence="1">
    <location>
        <begin position="537"/>
        <end position="558"/>
    </location>
</feature>
<dbReference type="InterPro" id="IPR023100">
    <property type="entry name" value="D-aminoacylase_insert_dom_sf"/>
</dbReference>
<evidence type="ECO:0000256" key="1">
    <source>
        <dbReference type="SAM" id="MobiDB-lite"/>
    </source>
</evidence>
<proteinExistence type="predicted"/>
<dbReference type="PANTHER" id="PTHR11647">
    <property type="entry name" value="HYDRANTOINASE/DIHYDROPYRIMIDINASE FAMILY MEMBER"/>
    <property type="match status" value="1"/>
</dbReference>
<sequence>MPAQNSAPRNTGTQILFTNVTLVDGTGDPRRAADVLIEGEVIARIAGPGELREHADPGCEIIEGDGLVLSPGFIDMHAHSDLQLLVTPDHYAKLSQGVTTELLGQDGLSYAPVDDPTLAGVRQKIAGWNDNPEDFDWDWRSVREYLDRLDRPDADGGRIATNAAYLVPQGTVRALVMGFDEGEATPDDVERMREVVRIAMEEGALGMSSGLTYTPGMYATTEELGALCRTVGELGGFYAPHHRSYGKGALAAYAEMIGLSRDTGCALHLSHATMNFAENKGRAGELLALIDEALDDGVDITLDTYPYLPGATTLSAILPSWASAGGTDATLDRLRDPETRARIRENVEIYGSDGCHGVVAEWDTLEISGVQNQALAGYVGRTIEQIAQEEEREPFDVFAGILLEDRCGTGILQHVGHEENVRAIMVHRTHTGGSDGLLVGGKPHPRAWGTFPRYLGRYCRELGLLSLEETVHHLSGRPAARLRLDRRGLVREGYAADLVLFDPETVRDTATFEQPRQAADGIHYVLVNGTAAIAGGRPTGARAGRALRRTPEGTAAQR</sequence>
<dbReference type="Gene3D" id="3.30.1490.130">
    <property type="entry name" value="D-aminoacylase. Domain 3"/>
    <property type="match status" value="1"/>
</dbReference>
<dbReference type="InterPro" id="IPR011059">
    <property type="entry name" value="Metal-dep_hydrolase_composite"/>
</dbReference>
<dbReference type="InterPro" id="IPR050378">
    <property type="entry name" value="Metallo-dep_Hydrolases_sf"/>
</dbReference>
<dbReference type="GO" id="GO:0016811">
    <property type="term" value="F:hydrolase activity, acting on carbon-nitrogen (but not peptide) bonds, in linear amides"/>
    <property type="evidence" value="ECO:0007669"/>
    <property type="project" value="InterPro"/>
</dbReference>
<dbReference type="Pfam" id="PF07969">
    <property type="entry name" value="Amidohydro_3"/>
    <property type="match status" value="1"/>
</dbReference>
<reference evidence="3 4" key="1">
    <citation type="submission" date="2016-10" db="EMBL/GenBank/DDBJ databases">
        <authorList>
            <person name="de Groot N.N."/>
        </authorList>
    </citation>
    <scope>NUCLEOTIDE SEQUENCE [LARGE SCALE GENOMIC DNA]</scope>
    <source>
        <strain evidence="3 4">DSM 10495</strain>
    </source>
</reference>
<dbReference type="CDD" id="cd01297">
    <property type="entry name" value="D-aminoacylase"/>
    <property type="match status" value="1"/>
</dbReference>
<accession>A0A1H4PD03</accession>
<keyword evidence="4" id="KW-1185">Reference proteome</keyword>
<dbReference type="PANTHER" id="PTHR11647:SF1">
    <property type="entry name" value="COLLAPSIN RESPONSE MEDIATOR PROTEIN"/>
    <property type="match status" value="1"/>
</dbReference>
<dbReference type="AlphaFoldDB" id="A0A1H4PD03"/>
<dbReference type="Proteomes" id="UP000182652">
    <property type="component" value="Unassembled WGS sequence"/>
</dbReference>
<dbReference type="SUPFAM" id="SSF51556">
    <property type="entry name" value="Metallo-dependent hydrolases"/>
    <property type="match status" value="1"/>
</dbReference>
<protein>
    <submittedName>
        <fullName evidence="3">N-acyl-D-amino-acid deacylase</fullName>
    </submittedName>
</protein>
<evidence type="ECO:0000313" key="4">
    <source>
        <dbReference type="Proteomes" id="UP000182652"/>
    </source>
</evidence>
<feature type="domain" description="Amidohydrolase 3" evidence="2">
    <location>
        <begin position="62"/>
        <end position="530"/>
    </location>
</feature>
<dbReference type="RefSeq" id="WP_066212152.1">
    <property type="nucleotide sequence ID" value="NZ_FNSN01000003.1"/>
</dbReference>
<name>A0A1H4PD03_9MICC</name>
<dbReference type="Gene3D" id="2.30.40.10">
    <property type="entry name" value="Urease, subunit C, domain 1"/>
    <property type="match status" value="1"/>
</dbReference>
<organism evidence="3 4">
    <name type="scientific">Arthrobacter woluwensis</name>
    <dbReference type="NCBI Taxonomy" id="156980"/>
    <lineage>
        <taxon>Bacteria</taxon>
        <taxon>Bacillati</taxon>
        <taxon>Actinomycetota</taxon>
        <taxon>Actinomycetes</taxon>
        <taxon>Micrococcales</taxon>
        <taxon>Micrococcaceae</taxon>
        <taxon>Arthrobacter</taxon>
    </lineage>
</organism>
<dbReference type="InterPro" id="IPR032466">
    <property type="entry name" value="Metal_Hydrolase"/>
</dbReference>
<evidence type="ECO:0000259" key="2">
    <source>
        <dbReference type="Pfam" id="PF07969"/>
    </source>
</evidence>
<dbReference type="EMBL" id="FNSN01000003">
    <property type="protein sequence ID" value="SEC05255.1"/>
    <property type="molecule type" value="Genomic_DNA"/>
</dbReference>
<evidence type="ECO:0000313" key="3">
    <source>
        <dbReference type="EMBL" id="SEC05255.1"/>
    </source>
</evidence>
<dbReference type="STRING" id="156980.SAMN04489745_1945"/>